<dbReference type="InterPro" id="IPR036291">
    <property type="entry name" value="NAD(P)-bd_dom_sf"/>
</dbReference>
<evidence type="ECO:0000256" key="3">
    <source>
        <dbReference type="RuleBase" id="RU000363"/>
    </source>
</evidence>
<evidence type="ECO:0000256" key="1">
    <source>
        <dbReference type="ARBA" id="ARBA00006484"/>
    </source>
</evidence>
<dbReference type="PANTHER" id="PTHR44196">
    <property type="entry name" value="DEHYDROGENASE/REDUCTASE SDR FAMILY MEMBER 7B"/>
    <property type="match status" value="1"/>
</dbReference>
<organism evidence="5 6">
    <name type="scientific">Streptomyces diastatochromogenes</name>
    <dbReference type="NCBI Taxonomy" id="42236"/>
    <lineage>
        <taxon>Bacteria</taxon>
        <taxon>Bacillati</taxon>
        <taxon>Actinomycetota</taxon>
        <taxon>Actinomycetes</taxon>
        <taxon>Kitasatosporales</taxon>
        <taxon>Streptomycetaceae</taxon>
        <taxon>Streptomyces</taxon>
    </lineage>
</organism>
<dbReference type="OrthoDB" id="3178062at2"/>
<keyword evidence="2" id="KW-0560">Oxidoreductase</keyword>
<protein>
    <recommendedName>
        <fullName evidence="4">Ketoreductase domain-containing protein</fullName>
    </recommendedName>
</protein>
<dbReference type="SMART" id="SM00822">
    <property type="entry name" value="PKS_KR"/>
    <property type="match status" value="1"/>
</dbReference>
<dbReference type="RefSeq" id="WP_094218631.1">
    <property type="nucleotide sequence ID" value="NZ_MCGQ01000020.1"/>
</dbReference>
<evidence type="ECO:0000313" key="5">
    <source>
        <dbReference type="EMBL" id="OXY93100.1"/>
    </source>
</evidence>
<dbReference type="GO" id="GO:0016020">
    <property type="term" value="C:membrane"/>
    <property type="evidence" value="ECO:0007669"/>
    <property type="project" value="TreeGrafter"/>
</dbReference>
<dbReference type="PANTHER" id="PTHR44196:SF1">
    <property type="entry name" value="DEHYDROGENASE_REDUCTASE SDR FAMILY MEMBER 7B"/>
    <property type="match status" value="1"/>
</dbReference>
<gene>
    <name evidence="5" type="ORF">BEK98_22990</name>
</gene>
<comment type="caution">
    <text evidence="5">The sequence shown here is derived from an EMBL/GenBank/DDBJ whole genome shotgun (WGS) entry which is preliminary data.</text>
</comment>
<sequence length="274" mass="28887">MKTVVVTGATSGIGKATALDLAACRFHVIGTARTPDKAEKLTAAAAELGLTVHTVLLDVTDPRSCQDAVVEIDALTDGGPWALVNNAGIAPVGAFEDVAEADARAALEVNLLGVARMTGLVLPGMRRRREGRIVQLSSLGGLVSVPFNGWYCASKHALEALTDSLRMEIAGSGVHACLIEPGFTDTPMLSKGLADFPADSRYAHGYMAARRLIASWSPPGPETVARTVRRALLAPKPRRRYRCGPGAVPAPLLRLAPAPVADLICRSALRLNKR</sequence>
<evidence type="ECO:0000313" key="6">
    <source>
        <dbReference type="Proteomes" id="UP000215483"/>
    </source>
</evidence>
<feature type="domain" description="Ketoreductase" evidence="4">
    <location>
        <begin position="2"/>
        <end position="182"/>
    </location>
</feature>
<dbReference type="Proteomes" id="UP000215483">
    <property type="component" value="Unassembled WGS sequence"/>
</dbReference>
<dbReference type="SUPFAM" id="SSF51735">
    <property type="entry name" value="NAD(P)-binding Rossmann-fold domains"/>
    <property type="match status" value="1"/>
</dbReference>
<accession>A0A233SBR5</accession>
<dbReference type="InterPro" id="IPR002347">
    <property type="entry name" value="SDR_fam"/>
</dbReference>
<dbReference type="GO" id="GO:0016491">
    <property type="term" value="F:oxidoreductase activity"/>
    <property type="evidence" value="ECO:0007669"/>
    <property type="project" value="UniProtKB-KW"/>
</dbReference>
<reference evidence="5 6" key="1">
    <citation type="submission" date="2016-07" db="EMBL/GenBank/DDBJ databases">
        <title>Draft genome of Streptomyces diastatochromogenes.</title>
        <authorList>
            <person name="Podduturi R."/>
            <person name="Lukassen M.B."/>
            <person name="Clausen N."/>
            <person name="Nielsen J.L."/>
            <person name="Jorgensen N.O."/>
        </authorList>
    </citation>
    <scope>NUCLEOTIDE SEQUENCE [LARGE SCALE GENOMIC DNA]</scope>
    <source>
        <strain evidence="5 6">DSM 40608</strain>
    </source>
</reference>
<dbReference type="InterPro" id="IPR057326">
    <property type="entry name" value="KR_dom"/>
</dbReference>
<evidence type="ECO:0000259" key="4">
    <source>
        <dbReference type="SMART" id="SM00822"/>
    </source>
</evidence>
<dbReference type="InterPro" id="IPR020904">
    <property type="entry name" value="Sc_DH/Rdtase_CS"/>
</dbReference>
<dbReference type="AlphaFoldDB" id="A0A233SBR5"/>
<dbReference type="PROSITE" id="PS00061">
    <property type="entry name" value="ADH_SHORT"/>
    <property type="match status" value="1"/>
</dbReference>
<evidence type="ECO:0000256" key="2">
    <source>
        <dbReference type="ARBA" id="ARBA00023002"/>
    </source>
</evidence>
<dbReference type="Gene3D" id="3.40.50.720">
    <property type="entry name" value="NAD(P)-binding Rossmann-like Domain"/>
    <property type="match status" value="1"/>
</dbReference>
<dbReference type="Pfam" id="PF00106">
    <property type="entry name" value="adh_short"/>
    <property type="match status" value="1"/>
</dbReference>
<dbReference type="PRINTS" id="PR00080">
    <property type="entry name" value="SDRFAMILY"/>
</dbReference>
<dbReference type="PRINTS" id="PR00081">
    <property type="entry name" value="GDHRDH"/>
</dbReference>
<proteinExistence type="inferred from homology"/>
<name>A0A233SBR5_STRDA</name>
<comment type="similarity">
    <text evidence="1 3">Belongs to the short-chain dehydrogenases/reductases (SDR) family.</text>
</comment>
<dbReference type="CDD" id="cd05374">
    <property type="entry name" value="17beta-HSD-like_SDR_c"/>
    <property type="match status" value="1"/>
</dbReference>
<dbReference type="EMBL" id="MCGQ01000020">
    <property type="protein sequence ID" value="OXY93100.1"/>
    <property type="molecule type" value="Genomic_DNA"/>
</dbReference>
<keyword evidence="6" id="KW-1185">Reference proteome</keyword>